<comment type="caution">
    <text evidence="1">The sequence shown here is derived from an EMBL/GenBank/DDBJ whole genome shotgun (WGS) entry which is preliminary data.</text>
</comment>
<evidence type="ECO:0000313" key="1">
    <source>
        <dbReference type="EMBL" id="KPM04966.1"/>
    </source>
</evidence>
<sequence>MAYSLLELMEFIMQFERRNLIDARHHQLHHQQSKKQWFENEEIFLYQKESLDPDSKGLIGT</sequence>
<accession>A0A132A1M8</accession>
<dbReference type="VEuPathDB" id="VectorBase:SSCA009134"/>
<proteinExistence type="predicted"/>
<evidence type="ECO:0000313" key="2">
    <source>
        <dbReference type="Proteomes" id="UP000616769"/>
    </source>
</evidence>
<dbReference type="AlphaFoldDB" id="A0A132A1M8"/>
<gene>
    <name evidence="1" type="ORF">QR98_0034230</name>
</gene>
<organism evidence="1 2">
    <name type="scientific">Sarcoptes scabiei</name>
    <name type="common">Itch mite</name>
    <name type="synonym">Acarus scabiei</name>
    <dbReference type="NCBI Taxonomy" id="52283"/>
    <lineage>
        <taxon>Eukaryota</taxon>
        <taxon>Metazoa</taxon>
        <taxon>Ecdysozoa</taxon>
        <taxon>Arthropoda</taxon>
        <taxon>Chelicerata</taxon>
        <taxon>Arachnida</taxon>
        <taxon>Acari</taxon>
        <taxon>Acariformes</taxon>
        <taxon>Sarcoptiformes</taxon>
        <taxon>Astigmata</taxon>
        <taxon>Psoroptidia</taxon>
        <taxon>Sarcoptoidea</taxon>
        <taxon>Sarcoptidae</taxon>
        <taxon>Sarcoptinae</taxon>
        <taxon>Sarcoptes</taxon>
    </lineage>
</organism>
<name>A0A132A1M8_SARSC</name>
<dbReference type="Proteomes" id="UP000616769">
    <property type="component" value="Unassembled WGS sequence"/>
</dbReference>
<protein>
    <submittedName>
        <fullName evidence="1">Uncharacterized protein</fullName>
    </submittedName>
</protein>
<dbReference type="EMBL" id="JXLN01010025">
    <property type="protein sequence ID" value="KPM04966.1"/>
    <property type="molecule type" value="Genomic_DNA"/>
</dbReference>
<reference evidence="1 2" key="1">
    <citation type="journal article" date="2015" name="Parasit. Vectors">
        <title>Draft genome of the scabies mite.</title>
        <authorList>
            <person name="Rider S.D.Jr."/>
            <person name="Morgan M.S."/>
            <person name="Arlian L.G."/>
        </authorList>
    </citation>
    <scope>NUCLEOTIDE SEQUENCE [LARGE SCALE GENOMIC DNA]</scope>
    <source>
        <strain evidence="1">Arlian Lab</strain>
    </source>
</reference>